<evidence type="ECO:0000313" key="8">
    <source>
        <dbReference type="EMBL" id="PIK54000.1"/>
    </source>
</evidence>
<organism evidence="8 9">
    <name type="scientific">Stichopus japonicus</name>
    <name type="common">Sea cucumber</name>
    <dbReference type="NCBI Taxonomy" id="307972"/>
    <lineage>
        <taxon>Eukaryota</taxon>
        <taxon>Metazoa</taxon>
        <taxon>Echinodermata</taxon>
        <taxon>Eleutherozoa</taxon>
        <taxon>Echinozoa</taxon>
        <taxon>Holothuroidea</taxon>
        <taxon>Aspidochirotacea</taxon>
        <taxon>Aspidochirotida</taxon>
        <taxon>Stichopodidae</taxon>
        <taxon>Apostichopus</taxon>
    </lineage>
</organism>
<dbReference type="InterPro" id="IPR036412">
    <property type="entry name" value="HAD-like_sf"/>
</dbReference>
<evidence type="ECO:0000256" key="4">
    <source>
        <dbReference type="ARBA" id="ARBA00022842"/>
    </source>
</evidence>
<feature type="region of interest" description="Disordered" evidence="7">
    <location>
        <begin position="1"/>
        <end position="24"/>
    </location>
</feature>
<evidence type="ECO:0000256" key="7">
    <source>
        <dbReference type="SAM" id="MobiDB-lite"/>
    </source>
</evidence>
<feature type="binding site" evidence="6">
    <location>
        <position position="55"/>
    </location>
    <ligand>
        <name>Mg(2+)</name>
        <dbReference type="ChEBI" id="CHEBI:18420"/>
    </ligand>
</feature>
<proteinExistence type="inferred from homology"/>
<dbReference type="Pfam" id="PF05761">
    <property type="entry name" value="5_nucleotid"/>
    <property type="match status" value="1"/>
</dbReference>
<dbReference type="GO" id="GO:0046037">
    <property type="term" value="P:GMP metabolic process"/>
    <property type="evidence" value="ECO:0007669"/>
    <property type="project" value="UniProtKB-ARBA"/>
</dbReference>
<dbReference type="Gene3D" id="3.40.50.1000">
    <property type="entry name" value="HAD superfamily/HAD-like"/>
    <property type="match status" value="2"/>
</dbReference>
<feature type="active site" description="Proton donor" evidence="5">
    <location>
        <position position="57"/>
    </location>
</feature>
<dbReference type="InterPro" id="IPR008380">
    <property type="entry name" value="HAD-SF_hydro_IG_5-nucl"/>
</dbReference>
<keyword evidence="2 6" id="KW-0479">Metal-binding</keyword>
<sequence>MATDGHETVITHNGGDASEMHGAPHHMRKYRRDANQRVFVNRSLSMEKIKYFGFDLDYTLAVYKSPNYEKLTFRLLVDKVVSIGYPQELSKFQYDPTFVVRGLMFDKLFGNLLKIDTFGNILVCVHGFKFLTSAEISELYPNKFISFAKEANRLYVLNTLFNLPETYLLACIVNYFATKSIYHEEDKGVRQGDLFMSWEGIFQDIRDAVDWLHERGVLKTKTLENVEEYVIKDPRIPMLLQRMQDHGKRAFLVTNSGYSYTKGIMKYLFDVPSENGVPVKKWYEYFDVCIVDAKKPLFFGEGTILRQVDLETGSLKIGRHDGPFKPGQVYSGGSCEVFSNMISSSGNDILYVGDHIFGDILKSKKERGWKTFLVVPEVASDLAVWTEKRALFERLEDLDAELANQYRNMDSSASVAPDTSKIRSEIKQIVHEMDMCHGKLGGLFRSGSRQTFFASQVLRYADLYSSTYVNLLYYPFSYLFRAPNQLMPHEATVDHYDVFQEQEHDFYSPASSKRIAQPPESNGDVTPPTTPTKKGHRPWSIKVAPIPISITHDHDEDA</sequence>
<gene>
    <name evidence="8" type="ORF">BSL78_09085</name>
</gene>
<keyword evidence="3" id="KW-0378">Hydrolase</keyword>
<dbReference type="CDD" id="cd07522">
    <property type="entry name" value="HAD_cN-II"/>
    <property type="match status" value="1"/>
</dbReference>
<protein>
    <submittedName>
        <fullName evidence="8">Putative cytosolic purine 5'-nucleotidase-like</fullName>
    </submittedName>
</protein>
<keyword evidence="4 6" id="KW-0460">Magnesium</keyword>
<feature type="active site" description="Nucleophile" evidence="5">
    <location>
        <position position="55"/>
    </location>
</feature>
<name>A0A2G8L1H3_STIJA</name>
<evidence type="ECO:0000256" key="5">
    <source>
        <dbReference type="PIRSR" id="PIRSR017434-1"/>
    </source>
</evidence>
<dbReference type="NCBIfam" id="TIGR02244">
    <property type="entry name" value="HAD-IG-Ncltidse"/>
    <property type="match status" value="1"/>
</dbReference>
<evidence type="ECO:0000256" key="6">
    <source>
        <dbReference type="PIRSR" id="PIRSR017434-2"/>
    </source>
</evidence>
<feature type="region of interest" description="Disordered" evidence="7">
    <location>
        <begin position="508"/>
        <end position="538"/>
    </location>
</feature>
<evidence type="ECO:0000256" key="2">
    <source>
        <dbReference type="ARBA" id="ARBA00022723"/>
    </source>
</evidence>
<dbReference type="GO" id="GO:0008253">
    <property type="term" value="F:5'-nucleotidase activity"/>
    <property type="evidence" value="ECO:0007669"/>
    <property type="project" value="TreeGrafter"/>
</dbReference>
<evidence type="ECO:0000256" key="1">
    <source>
        <dbReference type="ARBA" id="ARBA00009589"/>
    </source>
</evidence>
<dbReference type="FunFam" id="3.40.50.1000:FF:000021">
    <property type="entry name" value="NT5C2 isoform 1"/>
    <property type="match status" value="1"/>
</dbReference>
<dbReference type="PIRSF" id="PIRSF017434">
    <property type="entry name" value="Purine_5'-nucleotidase"/>
    <property type="match status" value="1"/>
</dbReference>
<dbReference type="InterPro" id="IPR023214">
    <property type="entry name" value="HAD_sf"/>
</dbReference>
<accession>A0A2G8L1H3</accession>
<comment type="similarity">
    <text evidence="1">Belongs to the 5'(3')-deoxyribonucleotidase family.</text>
</comment>
<dbReference type="InterPro" id="IPR016695">
    <property type="entry name" value="Pur_nucleotidase"/>
</dbReference>
<dbReference type="PANTHER" id="PTHR12103:SF15">
    <property type="entry name" value="CYTOSOLIC PURINE 5'-NUCLEOTIDASE"/>
    <property type="match status" value="1"/>
</dbReference>
<keyword evidence="9" id="KW-1185">Reference proteome</keyword>
<evidence type="ECO:0000313" key="9">
    <source>
        <dbReference type="Proteomes" id="UP000230750"/>
    </source>
</evidence>
<dbReference type="GO" id="GO:0046872">
    <property type="term" value="F:metal ion binding"/>
    <property type="evidence" value="ECO:0007669"/>
    <property type="project" value="UniProtKB-KW"/>
</dbReference>
<dbReference type="PANTHER" id="PTHR12103">
    <property type="entry name" value="5'-NUCLEOTIDASE DOMAIN-CONTAINING"/>
    <property type="match status" value="1"/>
</dbReference>
<dbReference type="AlphaFoldDB" id="A0A2G8L1H3"/>
<reference evidence="8 9" key="1">
    <citation type="journal article" date="2017" name="PLoS Biol.">
        <title>The sea cucumber genome provides insights into morphological evolution and visceral regeneration.</title>
        <authorList>
            <person name="Zhang X."/>
            <person name="Sun L."/>
            <person name="Yuan J."/>
            <person name="Sun Y."/>
            <person name="Gao Y."/>
            <person name="Zhang L."/>
            <person name="Li S."/>
            <person name="Dai H."/>
            <person name="Hamel J.F."/>
            <person name="Liu C."/>
            <person name="Yu Y."/>
            <person name="Liu S."/>
            <person name="Lin W."/>
            <person name="Guo K."/>
            <person name="Jin S."/>
            <person name="Xu P."/>
            <person name="Storey K.B."/>
            <person name="Huan P."/>
            <person name="Zhang T."/>
            <person name="Zhou Y."/>
            <person name="Zhang J."/>
            <person name="Lin C."/>
            <person name="Li X."/>
            <person name="Xing L."/>
            <person name="Huo D."/>
            <person name="Sun M."/>
            <person name="Wang L."/>
            <person name="Mercier A."/>
            <person name="Li F."/>
            <person name="Yang H."/>
            <person name="Xiang J."/>
        </authorList>
    </citation>
    <scope>NUCLEOTIDE SEQUENCE [LARGE SCALE GENOMIC DNA]</scope>
    <source>
        <strain evidence="8">Shaxun</strain>
        <tissue evidence="8">Muscle</tissue>
    </source>
</reference>
<comment type="caution">
    <text evidence="8">The sequence shown here is derived from an EMBL/GenBank/DDBJ whole genome shotgun (WGS) entry which is preliminary data.</text>
</comment>
<dbReference type="SUPFAM" id="SSF56784">
    <property type="entry name" value="HAD-like"/>
    <property type="match status" value="1"/>
</dbReference>
<evidence type="ECO:0000256" key="3">
    <source>
        <dbReference type="ARBA" id="ARBA00022801"/>
    </source>
</evidence>
<dbReference type="Proteomes" id="UP000230750">
    <property type="component" value="Unassembled WGS sequence"/>
</dbReference>
<feature type="binding site" evidence="6">
    <location>
        <position position="354"/>
    </location>
    <ligand>
        <name>Mg(2+)</name>
        <dbReference type="ChEBI" id="CHEBI:18420"/>
    </ligand>
</feature>
<dbReference type="EMBL" id="MRZV01000267">
    <property type="protein sequence ID" value="PIK54000.1"/>
    <property type="molecule type" value="Genomic_DNA"/>
</dbReference>
<dbReference type="OrthoDB" id="10252832at2759"/>
<dbReference type="STRING" id="307972.A0A2G8L1H3"/>
<comment type="cofactor">
    <cofactor evidence="6">
        <name>Mg(2+)</name>
        <dbReference type="ChEBI" id="CHEBI:18420"/>
    </cofactor>
    <text evidence="6">Binds 1 Mg(2+) ion per subunit.</text>
</comment>
<feature type="binding site" evidence="6">
    <location>
        <position position="57"/>
    </location>
    <ligand>
        <name>GMP</name>
        <dbReference type="ChEBI" id="CHEBI:58115"/>
    </ligand>
</feature>